<keyword evidence="2" id="KW-0812">Transmembrane</keyword>
<evidence type="ECO:0000313" key="3">
    <source>
        <dbReference type="EMBL" id="KFE70208.1"/>
    </source>
</evidence>
<sequence>MSGSSGEVVSQVLMAVAKVKIGRIVLWILATLLGLMALATWGTKVAAPPLFLSVILAVFALIGAWKERREKRSSGILGLLPRVALAAAGLGIVALLFWLRSRKRPAEALPPPPSPAEIDQLASVEREGERAA</sequence>
<keyword evidence="2" id="KW-1133">Transmembrane helix</keyword>
<dbReference type="AlphaFoldDB" id="A0A085WR95"/>
<feature type="transmembrane region" description="Helical" evidence="2">
    <location>
        <begin position="21"/>
        <end position="41"/>
    </location>
</feature>
<evidence type="ECO:0000256" key="1">
    <source>
        <dbReference type="SAM" id="MobiDB-lite"/>
    </source>
</evidence>
<evidence type="ECO:0000313" key="4">
    <source>
        <dbReference type="Proteomes" id="UP000028725"/>
    </source>
</evidence>
<reference evidence="3 4" key="1">
    <citation type="submission" date="2014-04" db="EMBL/GenBank/DDBJ databases">
        <title>Genome assembly of Hyalangium minutum DSM 14724.</title>
        <authorList>
            <person name="Sharma G."/>
            <person name="Subramanian S."/>
        </authorList>
    </citation>
    <scope>NUCLEOTIDE SEQUENCE [LARGE SCALE GENOMIC DNA]</scope>
    <source>
        <strain evidence="3 4">DSM 14724</strain>
    </source>
</reference>
<keyword evidence="4" id="KW-1185">Reference proteome</keyword>
<feature type="region of interest" description="Disordered" evidence="1">
    <location>
        <begin position="105"/>
        <end position="132"/>
    </location>
</feature>
<dbReference type="STRING" id="394096.DB31_5250"/>
<feature type="transmembrane region" description="Helical" evidence="2">
    <location>
        <begin position="47"/>
        <end position="65"/>
    </location>
</feature>
<accession>A0A085WR95</accession>
<dbReference type="Proteomes" id="UP000028725">
    <property type="component" value="Unassembled WGS sequence"/>
</dbReference>
<comment type="caution">
    <text evidence="3">The sequence shown here is derived from an EMBL/GenBank/DDBJ whole genome shotgun (WGS) entry which is preliminary data.</text>
</comment>
<feature type="transmembrane region" description="Helical" evidence="2">
    <location>
        <begin position="77"/>
        <end position="99"/>
    </location>
</feature>
<proteinExistence type="predicted"/>
<organism evidence="3 4">
    <name type="scientific">Hyalangium minutum</name>
    <dbReference type="NCBI Taxonomy" id="394096"/>
    <lineage>
        <taxon>Bacteria</taxon>
        <taxon>Pseudomonadati</taxon>
        <taxon>Myxococcota</taxon>
        <taxon>Myxococcia</taxon>
        <taxon>Myxococcales</taxon>
        <taxon>Cystobacterineae</taxon>
        <taxon>Archangiaceae</taxon>
        <taxon>Hyalangium</taxon>
    </lineage>
</organism>
<keyword evidence="2" id="KW-0472">Membrane</keyword>
<dbReference type="EMBL" id="JMCB01000003">
    <property type="protein sequence ID" value="KFE70208.1"/>
    <property type="molecule type" value="Genomic_DNA"/>
</dbReference>
<name>A0A085WR95_9BACT</name>
<evidence type="ECO:0000256" key="2">
    <source>
        <dbReference type="SAM" id="Phobius"/>
    </source>
</evidence>
<gene>
    <name evidence="3" type="ORF">DB31_5250</name>
</gene>
<dbReference type="RefSeq" id="WP_044184989.1">
    <property type="nucleotide sequence ID" value="NZ_JMCB01000003.1"/>
</dbReference>
<protein>
    <submittedName>
        <fullName evidence="3">Uncharacterized protein</fullName>
    </submittedName>
</protein>